<keyword evidence="2 4" id="KW-0863">Zinc-finger</keyword>
<dbReference type="InParanoid" id="A0A165LPN3"/>
<dbReference type="AlphaFoldDB" id="A0A165LPN3"/>
<dbReference type="InterPro" id="IPR002893">
    <property type="entry name" value="Znf_MYND"/>
</dbReference>
<keyword evidence="3" id="KW-0862">Zinc</keyword>
<organism evidence="6 7">
    <name type="scientific">Exidia glandulosa HHB12029</name>
    <dbReference type="NCBI Taxonomy" id="1314781"/>
    <lineage>
        <taxon>Eukaryota</taxon>
        <taxon>Fungi</taxon>
        <taxon>Dikarya</taxon>
        <taxon>Basidiomycota</taxon>
        <taxon>Agaricomycotina</taxon>
        <taxon>Agaricomycetes</taxon>
        <taxon>Auriculariales</taxon>
        <taxon>Exidiaceae</taxon>
        <taxon>Exidia</taxon>
    </lineage>
</organism>
<evidence type="ECO:0000256" key="1">
    <source>
        <dbReference type="ARBA" id="ARBA00022723"/>
    </source>
</evidence>
<evidence type="ECO:0000256" key="2">
    <source>
        <dbReference type="ARBA" id="ARBA00022771"/>
    </source>
</evidence>
<gene>
    <name evidence="6" type="ORF">EXIGLDRAFT_328574</name>
</gene>
<keyword evidence="1" id="KW-0479">Metal-binding</keyword>
<dbReference type="PROSITE" id="PS50865">
    <property type="entry name" value="ZF_MYND_2"/>
    <property type="match status" value="1"/>
</dbReference>
<accession>A0A165LPN3</accession>
<evidence type="ECO:0000313" key="7">
    <source>
        <dbReference type="Proteomes" id="UP000077266"/>
    </source>
</evidence>
<dbReference type="Pfam" id="PF01753">
    <property type="entry name" value="zf-MYND"/>
    <property type="match status" value="1"/>
</dbReference>
<dbReference type="Gene3D" id="6.10.140.2220">
    <property type="match status" value="1"/>
</dbReference>
<dbReference type="STRING" id="1314781.A0A165LPN3"/>
<sequence length="184" mass="20678">MLHDVHRSTQVYLARMAMELAHISGRPPSEFGPDLLRLTEHLRVLSGPLPMLYGIAQRRFMSQDCYGPMCGKSVQTGTPFQRCARCKFVQYCSKECQLDDWRDAKVPHKRLCPLLQKLVTVASFPSIYADFEAKFKTTGLDVLADCIPIFHWGVLHGDVDGTDIVRELLKHAKGAQSNDASFPA</sequence>
<proteinExistence type="predicted"/>
<dbReference type="Proteomes" id="UP000077266">
    <property type="component" value="Unassembled WGS sequence"/>
</dbReference>
<evidence type="ECO:0000313" key="6">
    <source>
        <dbReference type="EMBL" id="KZV98146.1"/>
    </source>
</evidence>
<dbReference type="SUPFAM" id="SSF144232">
    <property type="entry name" value="HIT/MYND zinc finger-like"/>
    <property type="match status" value="1"/>
</dbReference>
<feature type="domain" description="MYND-type" evidence="5">
    <location>
        <begin position="67"/>
        <end position="112"/>
    </location>
</feature>
<protein>
    <recommendedName>
        <fullName evidence="5">MYND-type domain-containing protein</fullName>
    </recommendedName>
</protein>
<keyword evidence="7" id="KW-1185">Reference proteome</keyword>
<dbReference type="OrthoDB" id="3056838at2759"/>
<evidence type="ECO:0000256" key="4">
    <source>
        <dbReference type="PROSITE-ProRule" id="PRU00134"/>
    </source>
</evidence>
<dbReference type="EMBL" id="KV425922">
    <property type="protein sequence ID" value="KZV98146.1"/>
    <property type="molecule type" value="Genomic_DNA"/>
</dbReference>
<evidence type="ECO:0000256" key="3">
    <source>
        <dbReference type="ARBA" id="ARBA00022833"/>
    </source>
</evidence>
<evidence type="ECO:0000259" key="5">
    <source>
        <dbReference type="PROSITE" id="PS50865"/>
    </source>
</evidence>
<name>A0A165LPN3_EXIGL</name>
<dbReference type="GO" id="GO:0008270">
    <property type="term" value="F:zinc ion binding"/>
    <property type="evidence" value="ECO:0007669"/>
    <property type="project" value="UniProtKB-KW"/>
</dbReference>
<reference evidence="6 7" key="1">
    <citation type="journal article" date="2016" name="Mol. Biol. Evol.">
        <title>Comparative Genomics of Early-Diverging Mushroom-Forming Fungi Provides Insights into the Origins of Lignocellulose Decay Capabilities.</title>
        <authorList>
            <person name="Nagy L.G."/>
            <person name="Riley R."/>
            <person name="Tritt A."/>
            <person name="Adam C."/>
            <person name="Daum C."/>
            <person name="Floudas D."/>
            <person name="Sun H."/>
            <person name="Yadav J.S."/>
            <person name="Pangilinan J."/>
            <person name="Larsson K.H."/>
            <person name="Matsuura K."/>
            <person name="Barry K."/>
            <person name="Labutti K."/>
            <person name="Kuo R."/>
            <person name="Ohm R.A."/>
            <person name="Bhattacharya S.S."/>
            <person name="Shirouzu T."/>
            <person name="Yoshinaga Y."/>
            <person name="Martin F.M."/>
            <person name="Grigoriev I.V."/>
            <person name="Hibbett D.S."/>
        </authorList>
    </citation>
    <scope>NUCLEOTIDE SEQUENCE [LARGE SCALE GENOMIC DNA]</scope>
    <source>
        <strain evidence="6 7">HHB12029</strain>
    </source>
</reference>